<dbReference type="Proteomes" id="UP001497525">
    <property type="component" value="Unassembled WGS sequence"/>
</dbReference>
<evidence type="ECO:0000313" key="10">
    <source>
        <dbReference type="Proteomes" id="UP001497525"/>
    </source>
</evidence>
<feature type="binding site" evidence="6">
    <location>
        <position position="111"/>
    </location>
    <ligand>
        <name>ATP</name>
        <dbReference type="ChEBI" id="CHEBI:30616"/>
    </ligand>
</feature>
<comment type="similarity">
    <text evidence="7">Belongs to the protein kinase superfamily.</text>
</comment>
<dbReference type="EMBL" id="CAXLJL010000268">
    <property type="protein sequence ID" value="CAL5135746.1"/>
    <property type="molecule type" value="Genomic_DNA"/>
</dbReference>
<dbReference type="PROSITE" id="PS00108">
    <property type="entry name" value="PROTEIN_KINASE_ST"/>
    <property type="match status" value="1"/>
</dbReference>
<dbReference type="InterPro" id="IPR000719">
    <property type="entry name" value="Prot_kinase_dom"/>
</dbReference>
<accession>A0AAV2TI39</accession>
<dbReference type="GO" id="GO:0035556">
    <property type="term" value="P:intracellular signal transduction"/>
    <property type="evidence" value="ECO:0007669"/>
    <property type="project" value="TreeGrafter"/>
</dbReference>
<reference evidence="9" key="1">
    <citation type="submission" date="2024-06" db="EMBL/GenBank/DDBJ databases">
        <authorList>
            <person name="Liu X."/>
            <person name="Lenzi L."/>
            <person name="Haldenby T S."/>
            <person name="Uol C."/>
        </authorList>
    </citation>
    <scope>NUCLEOTIDE SEQUENCE</scope>
</reference>
<feature type="domain" description="Protein kinase" evidence="8">
    <location>
        <begin position="82"/>
        <end position="339"/>
    </location>
</feature>
<evidence type="ECO:0000256" key="6">
    <source>
        <dbReference type="PROSITE-ProRule" id="PRU10141"/>
    </source>
</evidence>
<dbReference type="GO" id="GO:0004674">
    <property type="term" value="F:protein serine/threonine kinase activity"/>
    <property type="evidence" value="ECO:0007669"/>
    <property type="project" value="UniProtKB-KW"/>
</dbReference>
<dbReference type="GO" id="GO:0005634">
    <property type="term" value="C:nucleus"/>
    <property type="evidence" value="ECO:0007669"/>
    <property type="project" value="TreeGrafter"/>
</dbReference>
<comment type="caution">
    <text evidence="9">The sequence shown here is derived from an EMBL/GenBank/DDBJ whole genome shotgun (WGS) entry which is preliminary data.</text>
</comment>
<keyword evidence="2" id="KW-0808">Transferase</keyword>
<dbReference type="SMART" id="SM00220">
    <property type="entry name" value="S_TKc"/>
    <property type="match status" value="1"/>
</dbReference>
<name>A0AAV2TI39_CALDB</name>
<evidence type="ECO:0000313" key="9">
    <source>
        <dbReference type="EMBL" id="CAL5135746.1"/>
    </source>
</evidence>
<protein>
    <recommendedName>
        <fullName evidence="8">Protein kinase domain-containing protein</fullName>
    </recommendedName>
</protein>
<gene>
    <name evidence="9" type="ORF">CDAUBV1_LOCUS9864</name>
</gene>
<dbReference type="InterPro" id="IPR017441">
    <property type="entry name" value="Protein_kinase_ATP_BS"/>
</dbReference>
<dbReference type="PROSITE" id="PS50011">
    <property type="entry name" value="PROTEIN_KINASE_DOM"/>
    <property type="match status" value="1"/>
</dbReference>
<dbReference type="Pfam" id="PF00069">
    <property type="entry name" value="Pkinase"/>
    <property type="match status" value="1"/>
</dbReference>
<dbReference type="Gene3D" id="3.30.200.20">
    <property type="entry name" value="Phosphorylase Kinase, domain 1"/>
    <property type="match status" value="1"/>
</dbReference>
<dbReference type="GO" id="GO:0005524">
    <property type="term" value="F:ATP binding"/>
    <property type="evidence" value="ECO:0007669"/>
    <property type="project" value="UniProtKB-UniRule"/>
</dbReference>
<keyword evidence="4" id="KW-0418">Kinase</keyword>
<evidence type="ECO:0000256" key="4">
    <source>
        <dbReference type="ARBA" id="ARBA00022777"/>
    </source>
</evidence>
<dbReference type="PANTHER" id="PTHR24342:SF12">
    <property type="entry name" value="DEATH-ASSOCIATED PROTEIN KINASE RELATED"/>
    <property type="match status" value="1"/>
</dbReference>
<organism evidence="9 10">
    <name type="scientific">Calicophoron daubneyi</name>
    <name type="common">Rumen fluke</name>
    <name type="synonym">Paramphistomum daubneyi</name>
    <dbReference type="NCBI Taxonomy" id="300641"/>
    <lineage>
        <taxon>Eukaryota</taxon>
        <taxon>Metazoa</taxon>
        <taxon>Spiralia</taxon>
        <taxon>Lophotrochozoa</taxon>
        <taxon>Platyhelminthes</taxon>
        <taxon>Trematoda</taxon>
        <taxon>Digenea</taxon>
        <taxon>Plagiorchiida</taxon>
        <taxon>Pronocephalata</taxon>
        <taxon>Paramphistomoidea</taxon>
        <taxon>Paramphistomidae</taxon>
        <taxon>Calicophoron</taxon>
    </lineage>
</organism>
<keyword evidence="1 7" id="KW-0723">Serine/threonine-protein kinase</keyword>
<evidence type="ECO:0000256" key="7">
    <source>
        <dbReference type="RuleBase" id="RU000304"/>
    </source>
</evidence>
<evidence type="ECO:0000256" key="3">
    <source>
        <dbReference type="ARBA" id="ARBA00022741"/>
    </source>
</evidence>
<dbReference type="SUPFAM" id="SSF56112">
    <property type="entry name" value="Protein kinase-like (PK-like)"/>
    <property type="match status" value="1"/>
</dbReference>
<dbReference type="PROSITE" id="PS00107">
    <property type="entry name" value="PROTEIN_KINASE_ATP"/>
    <property type="match status" value="1"/>
</dbReference>
<evidence type="ECO:0000256" key="1">
    <source>
        <dbReference type="ARBA" id="ARBA00022527"/>
    </source>
</evidence>
<evidence type="ECO:0000256" key="2">
    <source>
        <dbReference type="ARBA" id="ARBA00022679"/>
    </source>
</evidence>
<dbReference type="GO" id="GO:0043065">
    <property type="term" value="P:positive regulation of apoptotic process"/>
    <property type="evidence" value="ECO:0007669"/>
    <property type="project" value="TreeGrafter"/>
</dbReference>
<dbReference type="InterPro" id="IPR008271">
    <property type="entry name" value="Ser/Thr_kinase_AS"/>
</dbReference>
<dbReference type="InterPro" id="IPR011009">
    <property type="entry name" value="Kinase-like_dom_sf"/>
</dbReference>
<evidence type="ECO:0000256" key="5">
    <source>
        <dbReference type="ARBA" id="ARBA00022840"/>
    </source>
</evidence>
<dbReference type="AlphaFoldDB" id="A0AAV2TI39"/>
<proteinExistence type="inferred from homology"/>
<dbReference type="PANTHER" id="PTHR24342">
    <property type="entry name" value="SERINE/THREONINE-PROTEIN KINASE 17"/>
    <property type="match status" value="1"/>
</dbReference>
<evidence type="ECO:0000259" key="8">
    <source>
        <dbReference type="PROSITE" id="PS50011"/>
    </source>
</evidence>
<keyword evidence="5 6" id="KW-0067">ATP-binding</keyword>
<sequence>MMIASHYNAFIAKSLPGNLLDASVYAVVVYHRIRSLVGFEFAAVTNSTVAMVSLGHKSPATLLDLKEKLNHAGENKSFSEDYQLGLEIGRGRFAKVCQVLHKVSGESRAAKIIRRWRNGKDTIDTILREIRVIELSQESKRIVRMDEYYLGHKDVVIILEHSRGGDFYHLLSFMGGGLPSSFVCLAVGQILDALQFLHARSIVHLDIKPENVLLRRPLPDCDVALCDFGLAKYLDKQQPLRDLVGTPDYVAPEILDYDPIQLTTDIWSVGAVTYFLLTGISPFWAPTKERTFENVCQLRICYPDDLFTDSSAVRFMKRLIKKSPRERPSAAECLMDPWFTKIHDKQEEVKRQKLEEPHQVDVPSVNPYVPVSAPCPEVAASCAEDESVRSELDRSTGES</sequence>
<keyword evidence="3 6" id="KW-0547">Nucleotide-binding</keyword>
<dbReference type="Gene3D" id="1.10.510.10">
    <property type="entry name" value="Transferase(Phosphotransferase) domain 1"/>
    <property type="match status" value="1"/>
</dbReference>